<organism evidence="2 3">
    <name type="scientific">Coleophoma cylindrospora</name>
    <dbReference type="NCBI Taxonomy" id="1849047"/>
    <lineage>
        <taxon>Eukaryota</taxon>
        <taxon>Fungi</taxon>
        <taxon>Dikarya</taxon>
        <taxon>Ascomycota</taxon>
        <taxon>Pezizomycotina</taxon>
        <taxon>Leotiomycetes</taxon>
        <taxon>Helotiales</taxon>
        <taxon>Dermateaceae</taxon>
        <taxon>Coleophoma</taxon>
    </lineage>
</organism>
<feature type="compositionally biased region" description="Basic residues" evidence="1">
    <location>
        <begin position="489"/>
        <end position="506"/>
    </location>
</feature>
<name>A0A3D8QDG6_9HELO</name>
<dbReference type="OrthoDB" id="5423493at2759"/>
<feature type="compositionally biased region" description="Polar residues" evidence="1">
    <location>
        <begin position="298"/>
        <end position="307"/>
    </location>
</feature>
<feature type="region of interest" description="Disordered" evidence="1">
    <location>
        <begin position="187"/>
        <end position="548"/>
    </location>
</feature>
<comment type="caution">
    <text evidence="2">The sequence shown here is derived from an EMBL/GenBank/DDBJ whole genome shotgun (WGS) entry which is preliminary data.</text>
</comment>
<feature type="compositionally biased region" description="Acidic residues" evidence="1">
    <location>
        <begin position="453"/>
        <end position="469"/>
    </location>
</feature>
<feature type="compositionally biased region" description="Polar residues" evidence="1">
    <location>
        <begin position="536"/>
        <end position="545"/>
    </location>
</feature>
<feature type="compositionally biased region" description="Low complexity" evidence="1">
    <location>
        <begin position="355"/>
        <end position="371"/>
    </location>
</feature>
<evidence type="ECO:0000256" key="1">
    <source>
        <dbReference type="SAM" id="MobiDB-lite"/>
    </source>
</evidence>
<keyword evidence="3" id="KW-1185">Reference proteome</keyword>
<accession>A0A3D8QDG6</accession>
<dbReference type="STRING" id="1849047.A0A3D8QDG6"/>
<feature type="compositionally biased region" description="Acidic residues" evidence="1">
    <location>
        <begin position="247"/>
        <end position="261"/>
    </location>
</feature>
<feature type="region of interest" description="Disordered" evidence="1">
    <location>
        <begin position="1"/>
        <end position="173"/>
    </location>
</feature>
<feature type="compositionally biased region" description="Polar residues" evidence="1">
    <location>
        <begin position="389"/>
        <end position="409"/>
    </location>
</feature>
<sequence length="585" mass="63957">MPRPKRSKVAPSIPVSKRSQPTKSAAPVAKETQPPTPGFDDIYDASDREYGSATVPRRVRNPTGKVGTGGRNVRDLSDEVEDNHAAEPQASDHEDLPLDLDDSLQDSSDSPGIERGRRGVAAVDSSTYNIGNFKRRARQPSLLERANEKQRSSSIESDLAEGTGLTGIGKKNTSVLSVTNFKRRARQPSIIGRNATRARSSSIGLEMGNAPGVPGSAYKIGTFKRRAREPSILRTAQKQRQPRPNFESEDDEDDFNPEDESTPLHLSKPRSSMEHHRPQSATSTPGSNSRKRKLSAIQIPQSQTSLLPSVEPEEAEEIVPATAENDSDDDQERSKEPEAPFSHTPTPELLSETMAPPRSSSPLSASPELPSVVTSVPRGRRILRGRTPSPATQDSPISSPPSLTHSPNRPTMAAARARTIRQPPPPSTLSTAQLQGLLPRRRRRPAADPFDVISDDDVDASGLASEDDELSHLTVRPQRRSGLLTKKPAPLKRAPKPKAGMKKTSKRTYGSRTSDKENEDAEVDPDDSLAPIQDIENVSSENSQEMEARLGKELKKAARKFQEVDKWELEFEEVTASSSSPREAR</sequence>
<dbReference type="Proteomes" id="UP000256645">
    <property type="component" value="Unassembled WGS sequence"/>
</dbReference>
<dbReference type="EMBL" id="PDLM01000016">
    <property type="protein sequence ID" value="RDW59658.1"/>
    <property type="molecule type" value="Genomic_DNA"/>
</dbReference>
<proteinExistence type="predicted"/>
<feature type="compositionally biased region" description="Basic and acidic residues" evidence="1">
    <location>
        <begin position="72"/>
        <end position="96"/>
    </location>
</feature>
<protein>
    <submittedName>
        <fullName evidence="2">Uncharacterized protein</fullName>
    </submittedName>
</protein>
<gene>
    <name evidence="2" type="ORF">BP6252_12745</name>
</gene>
<evidence type="ECO:0000313" key="2">
    <source>
        <dbReference type="EMBL" id="RDW59658.1"/>
    </source>
</evidence>
<feature type="compositionally biased region" description="Polar residues" evidence="1">
    <location>
        <begin position="279"/>
        <end position="288"/>
    </location>
</feature>
<dbReference type="AlphaFoldDB" id="A0A3D8QDG6"/>
<evidence type="ECO:0000313" key="3">
    <source>
        <dbReference type="Proteomes" id="UP000256645"/>
    </source>
</evidence>
<reference evidence="2 3" key="1">
    <citation type="journal article" date="2018" name="IMA Fungus">
        <title>IMA Genome-F 9: Draft genome sequence of Annulohypoxylon stygium, Aspergillus mulundensis, Berkeleyomyces basicola (syn. Thielaviopsis basicola), Ceratocystis smalleyi, two Cercospora beticola strains, Coleophoma cylindrospora, Fusarium fracticaudum, Phialophora cf. hyalina, and Morchella septimelata.</title>
        <authorList>
            <person name="Wingfield B.D."/>
            <person name="Bills G.F."/>
            <person name="Dong Y."/>
            <person name="Huang W."/>
            <person name="Nel W.J."/>
            <person name="Swalarsk-Parry B.S."/>
            <person name="Vaghefi N."/>
            <person name="Wilken P.M."/>
            <person name="An Z."/>
            <person name="de Beer Z.W."/>
            <person name="De Vos L."/>
            <person name="Chen L."/>
            <person name="Duong T.A."/>
            <person name="Gao Y."/>
            <person name="Hammerbacher A."/>
            <person name="Kikkert J.R."/>
            <person name="Li Y."/>
            <person name="Li H."/>
            <person name="Li K."/>
            <person name="Li Q."/>
            <person name="Liu X."/>
            <person name="Ma X."/>
            <person name="Naidoo K."/>
            <person name="Pethybridge S.J."/>
            <person name="Sun J."/>
            <person name="Steenkamp E.T."/>
            <person name="van der Nest M.A."/>
            <person name="van Wyk S."/>
            <person name="Wingfield M.J."/>
            <person name="Xiong C."/>
            <person name="Yue Q."/>
            <person name="Zhang X."/>
        </authorList>
    </citation>
    <scope>NUCLEOTIDE SEQUENCE [LARGE SCALE GENOMIC DNA]</scope>
    <source>
        <strain evidence="2 3">BP6252</strain>
    </source>
</reference>
<feature type="compositionally biased region" description="Acidic residues" evidence="1">
    <location>
        <begin position="517"/>
        <end position="527"/>
    </location>
</feature>